<evidence type="ECO:0000313" key="3">
    <source>
        <dbReference type="Proteomes" id="UP000326565"/>
    </source>
</evidence>
<keyword evidence="3" id="KW-1185">Reference proteome</keyword>
<reference evidence="2 3" key="1">
    <citation type="submission" date="2019-04" db="EMBL/GenBank/DDBJ databases">
        <title>Friends and foes A comparative genomics study of 23 Aspergillus species from section Flavi.</title>
        <authorList>
            <consortium name="DOE Joint Genome Institute"/>
            <person name="Kjaerbolling I."/>
            <person name="Vesth T."/>
            <person name="Frisvad J.C."/>
            <person name="Nybo J.L."/>
            <person name="Theobald S."/>
            <person name="Kildgaard S."/>
            <person name="Isbrandt T."/>
            <person name="Kuo A."/>
            <person name="Sato A."/>
            <person name="Lyhne E.K."/>
            <person name="Kogle M.E."/>
            <person name="Wiebenga A."/>
            <person name="Kun R.S."/>
            <person name="Lubbers R.J."/>
            <person name="Makela M.R."/>
            <person name="Barry K."/>
            <person name="Chovatia M."/>
            <person name="Clum A."/>
            <person name="Daum C."/>
            <person name="Haridas S."/>
            <person name="He G."/>
            <person name="LaButti K."/>
            <person name="Lipzen A."/>
            <person name="Mondo S."/>
            <person name="Riley R."/>
            <person name="Salamov A."/>
            <person name="Simmons B.A."/>
            <person name="Magnuson J.K."/>
            <person name="Henrissat B."/>
            <person name="Mortensen U.H."/>
            <person name="Larsen T.O."/>
            <person name="Devries R.P."/>
            <person name="Grigoriev I.V."/>
            <person name="Machida M."/>
            <person name="Baker S.E."/>
            <person name="Andersen M.R."/>
        </authorList>
    </citation>
    <scope>NUCLEOTIDE SEQUENCE [LARGE SCALE GENOMIC DNA]</scope>
    <source>
        <strain evidence="2 3">CBS 151.66</strain>
    </source>
</reference>
<protein>
    <recommendedName>
        <fullName evidence="4">Transmembrane protein</fullName>
    </recommendedName>
</protein>
<keyword evidence="1" id="KW-1133">Transmembrane helix</keyword>
<keyword evidence="1" id="KW-0812">Transmembrane</keyword>
<keyword evidence="1" id="KW-0472">Membrane</keyword>
<organism evidence="2 3">
    <name type="scientific">Aspergillus leporis</name>
    <dbReference type="NCBI Taxonomy" id="41062"/>
    <lineage>
        <taxon>Eukaryota</taxon>
        <taxon>Fungi</taxon>
        <taxon>Dikarya</taxon>
        <taxon>Ascomycota</taxon>
        <taxon>Pezizomycotina</taxon>
        <taxon>Eurotiomycetes</taxon>
        <taxon>Eurotiomycetidae</taxon>
        <taxon>Eurotiales</taxon>
        <taxon>Aspergillaceae</taxon>
        <taxon>Aspergillus</taxon>
        <taxon>Aspergillus subgen. Circumdati</taxon>
    </lineage>
</organism>
<gene>
    <name evidence="2" type="ORF">BDV29DRAFT_177245</name>
</gene>
<dbReference type="Proteomes" id="UP000326565">
    <property type="component" value="Unassembled WGS sequence"/>
</dbReference>
<evidence type="ECO:0000256" key="1">
    <source>
        <dbReference type="SAM" id="Phobius"/>
    </source>
</evidence>
<accession>A0A5N5WXQ7</accession>
<evidence type="ECO:0000313" key="2">
    <source>
        <dbReference type="EMBL" id="KAB8072537.1"/>
    </source>
</evidence>
<sequence length="75" mass="9045">MHRSVPIEMHDDVRQELIETQFNRFAPFPLFFVFPLLLFVQRINSSSFSFPEMNFYGLADRVEEGRESETMRERE</sequence>
<feature type="transmembrane region" description="Helical" evidence="1">
    <location>
        <begin position="22"/>
        <end position="40"/>
    </location>
</feature>
<name>A0A5N5WXQ7_9EURO</name>
<proteinExistence type="predicted"/>
<dbReference type="AlphaFoldDB" id="A0A5N5WXQ7"/>
<evidence type="ECO:0008006" key="4">
    <source>
        <dbReference type="Google" id="ProtNLM"/>
    </source>
</evidence>
<dbReference type="EMBL" id="ML732245">
    <property type="protein sequence ID" value="KAB8072537.1"/>
    <property type="molecule type" value="Genomic_DNA"/>
</dbReference>